<dbReference type="InterPro" id="IPR006145">
    <property type="entry name" value="PsdUridine_synth_RsuA/RluA"/>
</dbReference>
<dbReference type="PANTHER" id="PTHR21600:SF89">
    <property type="entry name" value="RIBOSOMAL LARGE SUBUNIT PSEUDOURIDINE SYNTHASE A"/>
    <property type="match status" value="1"/>
</dbReference>
<evidence type="ECO:0000259" key="1">
    <source>
        <dbReference type="Pfam" id="PF00849"/>
    </source>
</evidence>
<dbReference type="eggNOG" id="COG0564">
    <property type="taxonomic scope" value="Bacteria"/>
</dbReference>
<dbReference type="InterPro" id="IPR020103">
    <property type="entry name" value="PsdUridine_synth_cat_dom_sf"/>
</dbReference>
<sequence>MGCFLSIVYDAPSWALVEKPSGMLSVPGRGPEKKDSVAYRFRHCYPDSIVQPAVHRLDMATSGLLLLAKTKESHRNLSIQFQNRDVKKEYEALLDGVPSTRSGRIELPFRLDPENRPRQVYDPVYGKWGVTRWYLRGVESGRARVCFIPETGRTHQLRLHAAHEHGLGIPIVGDFLYGRGVNTHSLLLHATKLAFTDPDSGVWRSFSSPVPF</sequence>
<dbReference type="Pfam" id="PF00849">
    <property type="entry name" value="PseudoU_synth_2"/>
    <property type="match status" value="1"/>
</dbReference>
<feature type="domain" description="Pseudouridine synthase RsuA/RluA-like" evidence="1">
    <location>
        <begin position="15"/>
        <end position="163"/>
    </location>
</feature>
<dbReference type="GO" id="GO:0140098">
    <property type="term" value="F:catalytic activity, acting on RNA"/>
    <property type="evidence" value="ECO:0007669"/>
    <property type="project" value="UniProtKB-ARBA"/>
</dbReference>
<dbReference type="Gene3D" id="3.30.2350.10">
    <property type="entry name" value="Pseudouridine synthase"/>
    <property type="match status" value="1"/>
</dbReference>
<dbReference type="InterPro" id="IPR006224">
    <property type="entry name" value="PsdUridine_synth_RluA-like_CS"/>
</dbReference>
<name>U7DEA3_9BACT</name>
<dbReference type="Proteomes" id="UP000017148">
    <property type="component" value="Unassembled WGS sequence"/>
</dbReference>
<dbReference type="SUPFAM" id="SSF55120">
    <property type="entry name" value="Pseudouridine synthase"/>
    <property type="match status" value="1"/>
</dbReference>
<keyword evidence="3" id="KW-1185">Reference proteome</keyword>
<protein>
    <submittedName>
        <fullName evidence="2">23S RNA-specific pseudouridylate synthase</fullName>
    </submittedName>
</protein>
<dbReference type="PANTHER" id="PTHR21600">
    <property type="entry name" value="MITOCHONDRIAL RNA PSEUDOURIDINE SYNTHASE"/>
    <property type="match status" value="1"/>
</dbReference>
<accession>U7DEA3</accession>
<dbReference type="PROSITE" id="PS01129">
    <property type="entry name" value="PSI_RLU"/>
    <property type="match status" value="1"/>
</dbReference>
<dbReference type="STRING" id="1313304.CALK_0042"/>
<dbReference type="OrthoDB" id="9807829at2"/>
<gene>
    <name evidence="2" type="ORF">CALK_0042</name>
</gene>
<comment type="caution">
    <text evidence="2">The sequence shown here is derived from an EMBL/GenBank/DDBJ whole genome shotgun (WGS) entry which is preliminary data.</text>
</comment>
<dbReference type="PATRIC" id="fig|1313304.3.peg.36"/>
<evidence type="ECO:0000313" key="2">
    <source>
        <dbReference type="EMBL" id="ERP39251.1"/>
    </source>
</evidence>
<dbReference type="CDD" id="cd02869">
    <property type="entry name" value="PseudoU_synth_RluA_like"/>
    <property type="match status" value="1"/>
</dbReference>
<proteinExistence type="predicted"/>
<dbReference type="GO" id="GO:0009982">
    <property type="term" value="F:pseudouridine synthase activity"/>
    <property type="evidence" value="ECO:0007669"/>
    <property type="project" value="InterPro"/>
</dbReference>
<dbReference type="RefSeq" id="WP_022635611.1">
    <property type="nucleotide sequence ID" value="NZ_ASJR01000001.1"/>
</dbReference>
<dbReference type="EMBL" id="ASJR01000001">
    <property type="protein sequence ID" value="ERP39251.1"/>
    <property type="molecule type" value="Genomic_DNA"/>
</dbReference>
<reference evidence="2 3" key="1">
    <citation type="journal article" date="2013" name="Environ. Microbiol.">
        <title>Genome analysis of Chitinivibrio alkaliphilus gen. nov., sp. nov., a novel extremely haloalkaliphilic anaerobic chitinolytic bacterium from the candidate phylum Termite Group 3.</title>
        <authorList>
            <person name="Sorokin D.Y."/>
            <person name="Gumerov V.M."/>
            <person name="Rakitin A.L."/>
            <person name="Beletsky A.V."/>
            <person name="Damste J.S."/>
            <person name="Muyzer G."/>
            <person name="Mardanov A.V."/>
            <person name="Ravin N.V."/>
        </authorList>
    </citation>
    <scope>NUCLEOTIDE SEQUENCE [LARGE SCALE GENOMIC DNA]</scope>
    <source>
        <strain evidence="2 3">ACht1</strain>
    </source>
</reference>
<dbReference type="InterPro" id="IPR050188">
    <property type="entry name" value="RluA_PseudoU_synthase"/>
</dbReference>
<evidence type="ECO:0000313" key="3">
    <source>
        <dbReference type="Proteomes" id="UP000017148"/>
    </source>
</evidence>
<dbReference type="AlphaFoldDB" id="U7DEA3"/>
<organism evidence="2 3">
    <name type="scientific">Chitinivibrio alkaliphilus ACht1</name>
    <dbReference type="NCBI Taxonomy" id="1313304"/>
    <lineage>
        <taxon>Bacteria</taxon>
        <taxon>Pseudomonadati</taxon>
        <taxon>Fibrobacterota</taxon>
        <taxon>Chitinivibrionia</taxon>
        <taxon>Chitinivibrionales</taxon>
        <taxon>Chitinivibrionaceae</taxon>
        <taxon>Chitinivibrio</taxon>
    </lineage>
</organism>
<dbReference type="GO" id="GO:0003723">
    <property type="term" value="F:RNA binding"/>
    <property type="evidence" value="ECO:0007669"/>
    <property type="project" value="InterPro"/>
</dbReference>
<dbReference type="GO" id="GO:0000455">
    <property type="term" value="P:enzyme-directed rRNA pseudouridine synthesis"/>
    <property type="evidence" value="ECO:0007669"/>
    <property type="project" value="TreeGrafter"/>
</dbReference>